<evidence type="ECO:0000313" key="1">
    <source>
        <dbReference type="EMBL" id="NIE50003.1"/>
    </source>
</evidence>
<organism evidence="1">
    <name type="scientific">Rhipicephalus microplus</name>
    <name type="common">Cattle tick</name>
    <name type="synonym">Boophilus microplus</name>
    <dbReference type="NCBI Taxonomy" id="6941"/>
    <lineage>
        <taxon>Eukaryota</taxon>
        <taxon>Metazoa</taxon>
        <taxon>Ecdysozoa</taxon>
        <taxon>Arthropoda</taxon>
        <taxon>Chelicerata</taxon>
        <taxon>Arachnida</taxon>
        <taxon>Acari</taxon>
        <taxon>Parasitiformes</taxon>
        <taxon>Ixodida</taxon>
        <taxon>Ixodoidea</taxon>
        <taxon>Ixodidae</taxon>
        <taxon>Rhipicephalinae</taxon>
        <taxon>Rhipicephalus</taxon>
        <taxon>Boophilus</taxon>
    </lineage>
</organism>
<sequence length="122" mass="13925">MHWDRIGPLLSFPSFMPSSNRCLVMNLRTALRNLSLKFKMRTCAQGVMIWCAIRELLSVAHSAAGDAVILLQRYFRQDGSTKFLPSPSAMYSYCVRKCLNKAKQIVITSFFSESAILETFFF</sequence>
<proteinExistence type="predicted"/>
<dbReference type="AlphaFoldDB" id="A0A6G5AI89"/>
<accession>A0A6G5AI89</accession>
<name>A0A6G5AI89_RHIMP</name>
<reference evidence="1" key="1">
    <citation type="submission" date="2020-03" db="EMBL/GenBank/DDBJ databases">
        <title>A transcriptome and proteome of the tick Rhipicephalus microplus shaped by the genetic composition of its hosts and developmental stage.</title>
        <authorList>
            <person name="Garcia G.R."/>
            <person name="Ribeiro J.M.C."/>
            <person name="Maruyama S.R."/>
            <person name="Gardinasse L.G."/>
            <person name="Nelson K."/>
            <person name="Ferreira B.R."/>
            <person name="Andrade T.G."/>
            <person name="Santos I.K.F.M."/>
        </authorList>
    </citation>
    <scope>NUCLEOTIDE SEQUENCE</scope>
    <source>
        <strain evidence="1">NSGR</strain>
        <tissue evidence="1">Salivary glands</tissue>
    </source>
</reference>
<protein>
    <submittedName>
        <fullName evidence="1">Uncharacterized protein</fullName>
    </submittedName>
</protein>
<dbReference type="EMBL" id="GIKN01007730">
    <property type="protein sequence ID" value="NIE50003.1"/>
    <property type="molecule type" value="Transcribed_RNA"/>
</dbReference>